<dbReference type="Proteomes" id="UP001165042">
    <property type="component" value="Unassembled WGS sequence"/>
</dbReference>
<reference evidence="1" key="1">
    <citation type="submission" date="2023-02" db="EMBL/GenBank/DDBJ databases">
        <title>Actinokineospora globicatena NBRC 15670.</title>
        <authorList>
            <person name="Ichikawa N."/>
            <person name="Sato H."/>
            <person name="Tonouchi N."/>
        </authorList>
    </citation>
    <scope>NUCLEOTIDE SEQUENCE</scope>
    <source>
        <strain evidence="1">NBRC 15670</strain>
    </source>
</reference>
<proteinExistence type="predicted"/>
<evidence type="ECO:0000313" key="2">
    <source>
        <dbReference type="Proteomes" id="UP001165042"/>
    </source>
</evidence>
<comment type="caution">
    <text evidence="1">The sequence shown here is derived from an EMBL/GenBank/DDBJ whole genome shotgun (WGS) entry which is preliminary data.</text>
</comment>
<accession>A0A9W6QNN9</accession>
<sequence length="81" mass="8923">MTRHADGPAFGPGPDGGWFNDVMTQAGASGATIRLFLVDGTPQGIRVVDRSQWTGVCLAFSRADYTRARLRDEFTRDPDHR</sequence>
<keyword evidence="2" id="KW-1185">Reference proteome</keyword>
<protein>
    <submittedName>
        <fullName evidence="1">Uncharacterized protein</fullName>
    </submittedName>
</protein>
<dbReference type="EMBL" id="BSSD01000008">
    <property type="protein sequence ID" value="GLW94201.1"/>
    <property type="molecule type" value="Genomic_DNA"/>
</dbReference>
<gene>
    <name evidence="1" type="ORF">Aglo03_50170</name>
</gene>
<dbReference type="AlphaFoldDB" id="A0A9W6QNN9"/>
<evidence type="ECO:0000313" key="1">
    <source>
        <dbReference type="EMBL" id="GLW94201.1"/>
    </source>
</evidence>
<organism evidence="1 2">
    <name type="scientific">Actinokineospora globicatena</name>
    <dbReference type="NCBI Taxonomy" id="103729"/>
    <lineage>
        <taxon>Bacteria</taxon>
        <taxon>Bacillati</taxon>
        <taxon>Actinomycetota</taxon>
        <taxon>Actinomycetes</taxon>
        <taxon>Pseudonocardiales</taxon>
        <taxon>Pseudonocardiaceae</taxon>
        <taxon>Actinokineospora</taxon>
    </lineage>
</organism>
<name>A0A9W6QNN9_9PSEU</name>